<comment type="similarity">
    <text evidence="1">Belongs to the pseudouridine synthase RluA family.</text>
</comment>
<dbReference type="SUPFAM" id="SSF55120">
    <property type="entry name" value="Pseudouridine synthase"/>
    <property type="match status" value="1"/>
</dbReference>
<dbReference type="InterPro" id="IPR050188">
    <property type="entry name" value="RluA_PseudoU_synthase"/>
</dbReference>
<dbReference type="NCBIfam" id="TIGR00005">
    <property type="entry name" value="rluA_subfam"/>
    <property type="match status" value="1"/>
</dbReference>
<dbReference type="InterPro" id="IPR006145">
    <property type="entry name" value="PsdUridine_synth_RsuA/RluA"/>
</dbReference>
<accession>A0A381SHG3</accession>
<sequence length="299" mass="31603">VVSLLAYVSRNRAAGALAAGSVSVDGEVVFQRSRRVREGEELVVTGFEREAVHVPEPDPSISVPLLYADDDVLVVDKPAGLVVHPGAGNSTGTLVNGLLASHPDIAGVGSAARPGIVHRLDLGTSGALAVARNQAAYDSLVAQLADRSVGRRYEALAWGRFEAADGVVDAPVGRSPRDRTRMAVVGSGRPARTGYKVTAIWRDPEVSRVSCRLETGRTHQIRVHLAAIGHPLVGDGTYGGERSGLVLDRPFLHAAHLSFDHPVTGDHLAFDAPLPADLREILDGLGEPEALDRPTEQTT</sequence>
<feature type="domain" description="Pseudouridine synthase RsuA/RluA-like" evidence="3">
    <location>
        <begin position="71"/>
        <end position="227"/>
    </location>
</feature>
<evidence type="ECO:0000256" key="1">
    <source>
        <dbReference type="ARBA" id="ARBA00010876"/>
    </source>
</evidence>
<dbReference type="Pfam" id="PF00849">
    <property type="entry name" value="PseudoU_synth_2"/>
    <property type="match status" value="1"/>
</dbReference>
<dbReference type="GO" id="GO:0009982">
    <property type="term" value="F:pseudouridine synthase activity"/>
    <property type="evidence" value="ECO:0007669"/>
    <property type="project" value="InterPro"/>
</dbReference>
<dbReference type="AlphaFoldDB" id="A0A381SHG3"/>
<dbReference type="PROSITE" id="PS50889">
    <property type="entry name" value="S4"/>
    <property type="match status" value="1"/>
</dbReference>
<protein>
    <recommendedName>
        <fullName evidence="3">Pseudouridine synthase RsuA/RluA-like domain-containing protein</fullName>
    </recommendedName>
</protein>
<dbReference type="PANTHER" id="PTHR21600:SF44">
    <property type="entry name" value="RIBOSOMAL LARGE SUBUNIT PSEUDOURIDINE SYNTHASE D"/>
    <property type="match status" value="1"/>
</dbReference>
<dbReference type="CDD" id="cd02869">
    <property type="entry name" value="PseudoU_synth_RluA_like"/>
    <property type="match status" value="1"/>
</dbReference>
<gene>
    <name evidence="4" type="ORF">METZ01_LOCUS55768</name>
</gene>
<proteinExistence type="inferred from homology"/>
<evidence type="ECO:0000313" key="4">
    <source>
        <dbReference type="EMBL" id="SVA02914.1"/>
    </source>
</evidence>
<dbReference type="CDD" id="cd00165">
    <property type="entry name" value="S4"/>
    <property type="match status" value="1"/>
</dbReference>
<organism evidence="4">
    <name type="scientific">marine metagenome</name>
    <dbReference type="NCBI Taxonomy" id="408172"/>
    <lineage>
        <taxon>unclassified sequences</taxon>
        <taxon>metagenomes</taxon>
        <taxon>ecological metagenomes</taxon>
    </lineage>
</organism>
<dbReference type="Gene3D" id="3.30.2350.10">
    <property type="entry name" value="Pseudouridine synthase"/>
    <property type="match status" value="1"/>
</dbReference>
<name>A0A381SHG3_9ZZZZ</name>
<evidence type="ECO:0000259" key="3">
    <source>
        <dbReference type="Pfam" id="PF00849"/>
    </source>
</evidence>
<evidence type="ECO:0000256" key="2">
    <source>
        <dbReference type="ARBA" id="ARBA00023235"/>
    </source>
</evidence>
<dbReference type="GO" id="GO:0003723">
    <property type="term" value="F:RNA binding"/>
    <property type="evidence" value="ECO:0007669"/>
    <property type="project" value="InterPro"/>
</dbReference>
<dbReference type="Gene3D" id="3.10.290.10">
    <property type="entry name" value="RNA-binding S4 domain"/>
    <property type="match status" value="1"/>
</dbReference>
<dbReference type="GO" id="GO:0000455">
    <property type="term" value="P:enzyme-directed rRNA pseudouridine synthesis"/>
    <property type="evidence" value="ECO:0007669"/>
    <property type="project" value="TreeGrafter"/>
</dbReference>
<reference evidence="4" key="1">
    <citation type="submission" date="2018-05" db="EMBL/GenBank/DDBJ databases">
        <authorList>
            <person name="Lanie J.A."/>
            <person name="Ng W.-L."/>
            <person name="Kazmierczak K.M."/>
            <person name="Andrzejewski T.M."/>
            <person name="Davidsen T.M."/>
            <person name="Wayne K.J."/>
            <person name="Tettelin H."/>
            <person name="Glass J.I."/>
            <person name="Rusch D."/>
            <person name="Podicherti R."/>
            <person name="Tsui H.-C.T."/>
            <person name="Winkler M.E."/>
        </authorList>
    </citation>
    <scope>NUCLEOTIDE SEQUENCE</scope>
</reference>
<dbReference type="PANTHER" id="PTHR21600">
    <property type="entry name" value="MITOCHONDRIAL RNA PSEUDOURIDINE SYNTHASE"/>
    <property type="match status" value="1"/>
</dbReference>
<dbReference type="SUPFAM" id="SSF55174">
    <property type="entry name" value="Alpha-L RNA-binding motif"/>
    <property type="match status" value="1"/>
</dbReference>
<dbReference type="InterPro" id="IPR006225">
    <property type="entry name" value="PsdUridine_synth_RluC/D"/>
</dbReference>
<dbReference type="EMBL" id="UINC01003055">
    <property type="protein sequence ID" value="SVA02914.1"/>
    <property type="molecule type" value="Genomic_DNA"/>
</dbReference>
<dbReference type="InterPro" id="IPR036986">
    <property type="entry name" value="S4_RNA-bd_sf"/>
</dbReference>
<keyword evidence="2" id="KW-0413">Isomerase</keyword>
<dbReference type="InterPro" id="IPR020103">
    <property type="entry name" value="PsdUridine_synth_cat_dom_sf"/>
</dbReference>
<feature type="non-terminal residue" evidence="4">
    <location>
        <position position="1"/>
    </location>
</feature>